<keyword evidence="6" id="KW-1185">Reference proteome</keyword>
<reference evidence="5 6" key="1">
    <citation type="journal article" date="2014" name="Genome Announc.">
        <title>Draft Genome Sequence of Magnetospirillum sp. Strain SO-1, a Freshwater Magnetotactic Bacterium Isolated from the Ol'khovka River, Russia.</title>
        <authorList>
            <person name="Grouzdev D.S."/>
            <person name="Dziuba M.V."/>
            <person name="Sukhacheva M.S."/>
            <person name="Mardanov A.V."/>
            <person name="Beletskiy A.V."/>
            <person name="Kuznetsov B.B."/>
            <person name="Skryabin K.G."/>
        </authorList>
    </citation>
    <scope>NUCLEOTIDE SEQUENCE [LARGE SCALE GENOMIC DNA]</scope>
    <source>
        <strain evidence="5 6">SO-1</strain>
    </source>
</reference>
<feature type="transmembrane region" description="Helical" evidence="3">
    <location>
        <begin position="249"/>
        <end position="270"/>
    </location>
</feature>
<protein>
    <submittedName>
        <fullName evidence="5">Cytochrome c-type biogenesis protein CcmF</fullName>
    </submittedName>
</protein>
<accession>M2Y4T9</accession>
<dbReference type="EMBL" id="AONQ01000083">
    <property type="protein sequence ID" value="EME68086.1"/>
    <property type="molecule type" value="Genomic_DNA"/>
</dbReference>
<feature type="transmembrane region" description="Helical" evidence="3">
    <location>
        <begin position="100"/>
        <end position="122"/>
    </location>
</feature>
<evidence type="ECO:0000313" key="6">
    <source>
        <dbReference type="Proteomes" id="UP000011744"/>
    </source>
</evidence>
<sequence length="340" mass="35133">MPAEAALPLLAAAALALAAGRRSRPAAWCAVALLAGAVLLLGLRFLTDDTGNALVFRHAGGGQPWPLRLAGLWASDQGTLLLMALMLAGMGARWSRDDGWGGPGALLLALAFTVGAVIWSPFESTPAEALGGPPPRHNSHLATPWMVIHPPLLLAALALIIAPAGAACQALARPGTAQWRQPAGGAMRAAWIVLGAGLAAGMWWAYQDFTFGQFWHWDPAQTAIFAVWMALTAQLHTHEAHVRSGGRRFAVLYPLLGLATAILALAAMAVVRLPILASSHRYVGDTSAPLLAGLAALLAMAAALAAWRRPAGPAAPTRDALDLAVALMAASAAVAVLHLG</sequence>
<dbReference type="eggNOG" id="COG1138">
    <property type="taxonomic scope" value="Bacteria"/>
</dbReference>
<feature type="transmembrane region" description="Helical" evidence="3">
    <location>
        <begin position="320"/>
        <end position="339"/>
    </location>
</feature>
<dbReference type="GO" id="GO:0015232">
    <property type="term" value="F:heme transmembrane transporter activity"/>
    <property type="evidence" value="ECO:0007669"/>
    <property type="project" value="InterPro"/>
</dbReference>
<dbReference type="RefSeq" id="WP_008621216.1">
    <property type="nucleotide sequence ID" value="NZ_AONQ01000083.1"/>
</dbReference>
<feature type="transmembrane region" description="Helical" evidence="3">
    <location>
        <begin position="28"/>
        <end position="47"/>
    </location>
</feature>
<dbReference type="PANTHER" id="PTHR43653:SF1">
    <property type="entry name" value="CYTOCHROME C-TYPE BIOGENESIS PROTEIN CCMF"/>
    <property type="match status" value="1"/>
</dbReference>
<dbReference type="GO" id="GO:0020037">
    <property type="term" value="F:heme binding"/>
    <property type="evidence" value="ECO:0007669"/>
    <property type="project" value="InterPro"/>
</dbReference>
<feature type="transmembrane region" description="Helical" evidence="3">
    <location>
        <begin position="290"/>
        <end position="308"/>
    </location>
</feature>
<evidence type="ECO:0000256" key="3">
    <source>
        <dbReference type="SAM" id="Phobius"/>
    </source>
</evidence>
<keyword evidence="3" id="KW-1133">Transmembrane helix</keyword>
<dbReference type="PANTHER" id="PTHR43653">
    <property type="entry name" value="CYTOCHROME C ASSEMBLY PROTEIN-RELATED"/>
    <property type="match status" value="1"/>
</dbReference>
<feature type="domain" description="Cytochrome c assembly protein" evidence="4">
    <location>
        <begin position="133"/>
        <end position="264"/>
    </location>
</feature>
<dbReference type="Proteomes" id="UP000011744">
    <property type="component" value="Unassembled WGS sequence"/>
</dbReference>
<gene>
    <name evidence="5" type="ORF">H261_20175</name>
</gene>
<keyword evidence="2" id="KW-0201">Cytochrome c-type biogenesis</keyword>
<feature type="non-terminal residue" evidence="5">
    <location>
        <position position="340"/>
    </location>
</feature>
<dbReference type="InterPro" id="IPR003567">
    <property type="entry name" value="Cyt_c_biogenesis"/>
</dbReference>
<dbReference type="Pfam" id="PF01578">
    <property type="entry name" value="Cytochrom_C_asm"/>
    <property type="match status" value="1"/>
</dbReference>
<name>M2Y4T9_9PROT</name>
<evidence type="ECO:0000313" key="5">
    <source>
        <dbReference type="EMBL" id="EME68086.1"/>
    </source>
</evidence>
<keyword evidence="3" id="KW-0812">Transmembrane</keyword>
<dbReference type="InterPro" id="IPR002541">
    <property type="entry name" value="Cyt_c_assembly"/>
</dbReference>
<feature type="transmembrane region" description="Helical" evidence="3">
    <location>
        <begin position="189"/>
        <end position="207"/>
    </location>
</feature>
<dbReference type="AlphaFoldDB" id="M2Y4T9"/>
<proteinExistence type="inferred from homology"/>
<evidence type="ECO:0000256" key="2">
    <source>
        <dbReference type="ARBA" id="ARBA00022748"/>
    </source>
</evidence>
<dbReference type="PRINTS" id="PR01410">
    <property type="entry name" value="CCBIOGENESIS"/>
</dbReference>
<keyword evidence="3" id="KW-0472">Membrane</keyword>
<comment type="caution">
    <text evidence="5">The sequence shown here is derived from an EMBL/GenBank/DDBJ whole genome shotgun (WGS) entry which is preliminary data.</text>
</comment>
<organism evidence="5 6">
    <name type="scientific">Paramagnetospirillum caucaseum</name>
    <dbReference type="NCBI Taxonomy" id="1244869"/>
    <lineage>
        <taxon>Bacteria</taxon>
        <taxon>Pseudomonadati</taxon>
        <taxon>Pseudomonadota</taxon>
        <taxon>Alphaproteobacteria</taxon>
        <taxon>Rhodospirillales</taxon>
        <taxon>Magnetospirillaceae</taxon>
        <taxon>Paramagnetospirillum</taxon>
    </lineage>
</organism>
<feature type="transmembrane region" description="Helical" evidence="3">
    <location>
        <begin position="142"/>
        <end position="168"/>
    </location>
</feature>
<evidence type="ECO:0000256" key="1">
    <source>
        <dbReference type="ARBA" id="ARBA00009186"/>
    </source>
</evidence>
<dbReference type="OrthoDB" id="8480650at2"/>
<dbReference type="STRING" id="1244869.H261_20175"/>
<dbReference type="GO" id="GO:0017004">
    <property type="term" value="P:cytochrome complex assembly"/>
    <property type="evidence" value="ECO:0007669"/>
    <property type="project" value="UniProtKB-KW"/>
</dbReference>
<comment type="similarity">
    <text evidence="1">Belongs to the CcmF/CycK/Ccl1/NrfE/CcsA family.</text>
</comment>
<dbReference type="GO" id="GO:0016020">
    <property type="term" value="C:membrane"/>
    <property type="evidence" value="ECO:0007669"/>
    <property type="project" value="InterPro"/>
</dbReference>
<evidence type="ECO:0000259" key="4">
    <source>
        <dbReference type="Pfam" id="PF01578"/>
    </source>
</evidence>
<feature type="transmembrane region" description="Helical" evidence="3">
    <location>
        <begin position="219"/>
        <end position="237"/>
    </location>
</feature>